<comment type="caution">
    <text evidence="4">The sequence shown here is derived from an EMBL/GenBank/DDBJ whole genome shotgun (WGS) entry which is preliminary data.</text>
</comment>
<accession>A0A2T0QD76</accession>
<keyword evidence="5" id="KW-1185">Reference proteome</keyword>
<dbReference type="AlphaFoldDB" id="A0A2T0QD76"/>
<reference evidence="4 5" key="1">
    <citation type="submission" date="2018-03" db="EMBL/GenBank/DDBJ databases">
        <title>Genomic Encyclopedia of Archaeal and Bacterial Type Strains, Phase II (KMG-II): from individual species to whole genera.</title>
        <authorList>
            <person name="Goeker M."/>
        </authorList>
    </citation>
    <scope>NUCLEOTIDE SEQUENCE [LARGE SCALE GENOMIC DNA]</scope>
    <source>
        <strain evidence="4 5">DSM 45601</strain>
    </source>
</reference>
<dbReference type="InterPro" id="IPR023772">
    <property type="entry name" value="DNA-bd_HTH_TetR-type_CS"/>
</dbReference>
<proteinExistence type="predicted"/>
<name>A0A2T0QD76_9ACTN</name>
<dbReference type="Gene3D" id="1.10.357.10">
    <property type="entry name" value="Tetracycline Repressor, domain 2"/>
    <property type="match status" value="1"/>
</dbReference>
<feature type="domain" description="HTH tetR-type" evidence="3">
    <location>
        <begin position="6"/>
        <end position="66"/>
    </location>
</feature>
<dbReference type="RefSeq" id="WP_106238301.1">
    <property type="nucleotide sequence ID" value="NZ_PVZC01000001.1"/>
</dbReference>
<dbReference type="EMBL" id="PVZC01000001">
    <property type="protein sequence ID" value="PRY01858.1"/>
    <property type="molecule type" value="Genomic_DNA"/>
</dbReference>
<sequence length="183" mass="19968">MPRTQTDTRQEIQAVARELVAAQGYEKTSLREIAERLGITKAALYYHFRSKEELVRAIVQPVLDGTEEVLAAAEARADERGQVAAAPLLAEFFDALQRHRALFQMMFGDVSLLARLDLLPQVLGWRQRMNTLLVGPVAAPSDLARATVAVGGLQDCLMLNDPPDYFRAAALDAAIAALGPAAR</sequence>
<dbReference type="PANTHER" id="PTHR43479">
    <property type="entry name" value="ACREF/ENVCD OPERON REPRESSOR-RELATED"/>
    <property type="match status" value="1"/>
</dbReference>
<dbReference type="PANTHER" id="PTHR43479:SF11">
    <property type="entry name" value="ACREF_ENVCD OPERON REPRESSOR-RELATED"/>
    <property type="match status" value="1"/>
</dbReference>
<dbReference type="Proteomes" id="UP000237846">
    <property type="component" value="Unassembled WGS sequence"/>
</dbReference>
<dbReference type="Pfam" id="PF00440">
    <property type="entry name" value="TetR_N"/>
    <property type="match status" value="1"/>
</dbReference>
<dbReference type="InterPro" id="IPR009057">
    <property type="entry name" value="Homeodomain-like_sf"/>
</dbReference>
<evidence type="ECO:0000313" key="4">
    <source>
        <dbReference type="EMBL" id="PRY01858.1"/>
    </source>
</evidence>
<keyword evidence="1 2" id="KW-0238">DNA-binding</keyword>
<organism evidence="4 5">
    <name type="scientific">Allonocardiopsis opalescens</name>
    <dbReference type="NCBI Taxonomy" id="1144618"/>
    <lineage>
        <taxon>Bacteria</taxon>
        <taxon>Bacillati</taxon>
        <taxon>Actinomycetota</taxon>
        <taxon>Actinomycetes</taxon>
        <taxon>Streptosporangiales</taxon>
        <taxon>Allonocardiopsis</taxon>
    </lineage>
</organism>
<dbReference type="PROSITE" id="PS50977">
    <property type="entry name" value="HTH_TETR_2"/>
    <property type="match status" value="1"/>
</dbReference>
<evidence type="ECO:0000256" key="2">
    <source>
        <dbReference type="PROSITE-ProRule" id="PRU00335"/>
    </source>
</evidence>
<dbReference type="InterPro" id="IPR001647">
    <property type="entry name" value="HTH_TetR"/>
</dbReference>
<dbReference type="PRINTS" id="PR00455">
    <property type="entry name" value="HTHTETR"/>
</dbReference>
<dbReference type="OrthoDB" id="3186364at2"/>
<dbReference type="SUPFAM" id="SSF46689">
    <property type="entry name" value="Homeodomain-like"/>
    <property type="match status" value="1"/>
</dbReference>
<dbReference type="PROSITE" id="PS01081">
    <property type="entry name" value="HTH_TETR_1"/>
    <property type="match status" value="1"/>
</dbReference>
<gene>
    <name evidence="4" type="ORF">CLV72_101455</name>
</gene>
<evidence type="ECO:0000313" key="5">
    <source>
        <dbReference type="Proteomes" id="UP000237846"/>
    </source>
</evidence>
<dbReference type="InterPro" id="IPR050624">
    <property type="entry name" value="HTH-type_Tx_Regulator"/>
</dbReference>
<evidence type="ECO:0000256" key="1">
    <source>
        <dbReference type="ARBA" id="ARBA00023125"/>
    </source>
</evidence>
<protein>
    <submittedName>
        <fullName evidence="4">TetR family transcriptional regulator</fullName>
    </submittedName>
</protein>
<dbReference type="GO" id="GO:0003677">
    <property type="term" value="F:DNA binding"/>
    <property type="evidence" value="ECO:0007669"/>
    <property type="project" value="UniProtKB-UniRule"/>
</dbReference>
<evidence type="ECO:0000259" key="3">
    <source>
        <dbReference type="PROSITE" id="PS50977"/>
    </source>
</evidence>
<feature type="DNA-binding region" description="H-T-H motif" evidence="2">
    <location>
        <begin position="29"/>
        <end position="48"/>
    </location>
</feature>